<organism evidence="3 4">
    <name type="scientific">Thalictrum thalictroides</name>
    <name type="common">Rue-anemone</name>
    <name type="synonym">Anemone thalictroides</name>
    <dbReference type="NCBI Taxonomy" id="46969"/>
    <lineage>
        <taxon>Eukaryota</taxon>
        <taxon>Viridiplantae</taxon>
        <taxon>Streptophyta</taxon>
        <taxon>Embryophyta</taxon>
        <taxon>Tracheophyta</taxon>
        <taxon>Spermatophyta</taxon>
        <taxon>Magnoliopsida</taxon>
        <taxon>Ranunculales</taxon>
        <taxon>Ranunculaceae</taxon>
        <taxon>Thalictroideae</taxon>
        <taxon>Thalictrum</taxon>
    </lineage>
</organism>
<feature type="non-terminal residue" evidence="3">
    <location>
        <position position="262"/>
    </location>
</feature>
<comment type="caution">
    <text evidence="3">The sequence shown here is derived from an EMBL/GenBank/DDBJ whole genome shotgun (WGS) entry which is preliminary data.</text>
</comment>
<accession>A0A7J6X9V4</accession>
<keyword evidence="3" id="KW-0540">Nuclease</keyword>
<dbReference type="AlphaFoldDB" id="A0A7J6X9V4"/>
<proteinExistence type="predicted"/>
<evidence type="ECO:0000313" key="3">
    <source>
        <dbReference type="EMBL" id="KAF5206514.1"/>
    </source>
</evidence>
<dbReference type="Pfam" id="PF14111">
    <property type="entry name" value="DUF4283"/>
    <property type="match status" value="1"/>
</dbReference>
<dbReference type="PANTHER" id="PTHR33233:SF14">
    <property type="entry name" value="ENDONUCLEASE_EXONUCLEASE_PHOSPHATASE"/>
    <property type="match status" value="1"/>
</dbReference>
<evidence type="ECO:0000313" key="4">
    <source>
        <dbReference type="Proteomes" id="UP000554482"/>
    </source>
</evidence>
<keyword evidence="3" id="KW-0269">Exonuclease</keyword>
<feature type="region of interest" description="Disordered" evidence="1">
    <location>
        <begin position="36"/>
        <end position="55"/>
    </location>
</feature>
<evidence type="ECO:0000256" key="1">
    <source>
        <dbReference type="SAM" id="MobiDB-lite"/>
    </source>
</evidence>
<dbReference type="EMBL" id="JABWDY010002606">
    <property type="protein sequence ID" value="KAF5206514.1"/>
    <property type="molecule type" value="Genomic_DNA"/>
</dbReference>
<reference evidence="3 4" key="1">
    <citation type="submission" date="2020-06" db="EMBL/GenBank/DDBJ databases">
        <title>Transcriptomic and genomic resources for Thalictrum thalictroides and T. hernandezii: Facilitating candidate gene discovery in an emerging model plant lineage.</title>
        <authorList>
            <person name="Arias T."/>
            <person name="Riano-Pachon D.M."/>
            <person name="Di Stilio V.S."/>
        </authorList>
    </citation>
    <scope>NUCLEOTIDE SEQUENCE [LARGE SCALE GENOMIC DNA]</scope>
    <source>
        <strain evidence="4">cv. WT478/WT964</strain>
        <tissue evidence="3">Leaves</tissue>
    </source>
</reference>
<dbReference type="OrthoDB" id="913888at2759"/>
<sequence>MEADRGLIPSPLVEIVLSTPDQAMVNDIPIQVAEKALQDGEKSPGSSSSTQGQQLQGNGWANLFKNAKGEKFTADLSFCHTNVVDGVAKCPGAILAKGETEWNDLVGFFMGRRLAYPIVKEALAKQWKIKGSYDIATDDEFFYFKFTDGDDKRMILEKGPIFIAGRIFIVKPWSKSIDTQKKQIKSIPIWVTIYGLPKCLWTTEGLSYVGSLLGQPMCADEATTNKSRLSFAKICVEVTSVAELPNSLPIDIGEAQPVVVQF</sequence>
<feature type="domain" description="DUF4283" evidence="2">
    <location>
        <begin position="105"/>
        <end position="179"/>
    </location>
</feature>
<dbReference type="GO" id="GO:0004527">
    <property type="term" value="F:exonuclease activity"/>
    <property type="evidence" value="ECO:0007669"/>
    <property type="project" value="UniProtKB-KW"/>
</dbReference>
<dbReference type="PANTHER" id="PTHR33233">
    <property type="entry name" value="ENDONUCLEASE/EXONUCLEASE/PHOSPHATASE"/>
    <property type="match status" value="1"/>
</dbReference>
<name>A0A7J6X9V4_THATH</name>
<evidence type="ECO:0000259" key="2">
    <source>
        <dbReference type="Pfam" id="PF14111"/>
    </source>
</evidence>
<dbReference type="Proteomes" id="UP000554482">
    <property type="component" value="Unassembled WGS sequence"/>
</dbReference>
<gene>
    <name evidence="3" type="ORF">FRX31_003899</name>
</gene>
<keyword evidence="4" id="KW-1185">Reference proteome</keyword>
<protein>
    <submittedName>
        <fullName evidence="3">Rna exonuclease</fullName>
    </submittedName>
</protein>
<keyword evidence="3" id="KW-0378">Hydrolase</keyword>
<feature type="compositionally biased region" description="Low complexity" evidence="1">
    <location>
        <begin position="43"/>
        <end position="55"/>
    </location>
</feature>
<dbReference type="InterPro" id="IPR025558">
    <property type="entry name" value="DUF4283"/>
</dbReference>